<sequence length="85" mass="9973">MATWFGRFKAHNSVNIPDERVAALIYEGSFYYLINDWLESDESVHLTDCGYAFCVYNLQALKISFKEESIKQYIDEVLKELEESH</sequence>
<dbReference type="EMBL" id="VSSQ01049461">
    <property type="protein sequence ID" value="MPN03542.1"/>
    <property type="molecule type" value="Genomic_DNA"/>
</dbReference>
<protein>
    <submittedName>
        <fullName evidence="1">Uncharacterized protein</fullName>
    </submittedName>
</protein>
<gene>
    <name evidence="1" type="ORF">SDC9_150772</name>
</gene>
<name>A0A645EQJ7_9ZZZZ</name>
<accession>A0A645EQJ7</accession>
<evidence type="ECO:0000313" key="1">
    <source>
        <dbReference type="EMBL" id="MPN03542.1"/>
    </source>
</evidence>
<organism evidence="1">
    <name type="scientific">bioreactor metagenome</name>
    <dbReference type="NCBI Taxonomy" id="1076179"/>
    <lineage>
        <taxon>unclassified sequences</taxon>
        <taxon>metagenomes</taxon>
        <taxon>ecological metagenomes</taxon>
    </lineage>
</organism>
<reference evidence="1" key="1">
    <citation type="submission" date="2019-08" db="EMBL/GenBank/DDBJ databases">
        <authorList>
            <person name="Kucharzyk K."/>
            <person name="Murdoch R.W."/>
            <person name="Higgins S."/>
            <person name="Loffler F."/>
        </authorList>
    </citation>
    <scope>NUCLEOTIDE SEQUENCE</scope>
</reference>
<comment type="caution">
    <text evidence="1">The sequence shown here is derived from an EMBL/GenBank/DDBJ whole genome shotgun (WGS) entry which is preliminary data.</text>
</comment>
<proteinExistence type="predicted"/>
<dbReference type="AlphaFoldDB" id="A0A645EQJ7"/>